<dbReference type="AlphaFoldDB" id="X6LEI3"/>
<evidence type="ECO:0000256" key="1">
    <source>
        <dbReference type="SAM" id="Phobius"/>
    </source>
</evidence>
<accession>X6LEI3</accession>
<sequence length="207" mass="24223">METHTRIEILQLLHWSLLLNGSSFVTDFANDKNQYITMATRRLPNTSNSNTDIGVKPLPRVKWLDTLFLGKVVTLSATVESDTIEIEKKQKQKTFEAGNVAWLWLSMICKEVKIYSDTFLECLLTEQSDRLFIVITIFYFLFFIFLITKKKKEMITSSKAVQMGLDVVDSMLYYFVEDGTSEERKSKDNDKNWMEHQQSLSRQYRKC</sequence>
<gene>
    <name evidence="3" type="ORF">RFI_37934</name>
</gene>
<keyword evidence="1" id="KW-0472">Membrane</keyword>
<keyword evidence="1" id="KW-0812">Transmembrane</keyword>
<dbReference type="Proteomes" id="UP000023152">
    <property type="component" value="Unassembled WGS sequence"/>
</dbReference>
<feature type="signal peptide" evidence="2">
    <location>
        <begin position="1"/>
        <end position="21"/>
    </location>
</feature>
<comment type="caution">
    <text evidence="3">The sequence shown here is derived from an EMBL/GenBank/DDBJ whole genome shotgun (WGS) entry which is preliminary data.</text>
</comment>
<protein>
    <submittedName>
        <fullName evidence="3">Uncharacterized protein</fullName>
    </submittedName>
</protein>
<evidence type="ECO:0000256" key="2">
    <source>
        <dbReference type="SAM" id="SignalP"/>
    </source>
</evidence>
<keyword evidence="4" id="KW-1185">Reference proteome</keyword>
<evidence type="ECO:0000313" key="4">
    <source>
        <dbReference type="Proteomes" id="UP000023152"/>
    </source>
</evidence>
<proteinExistence type="predicted"/>
<reference evidence="3 4" key="1">
    <citation type="journal article" date="2013" name="Curr. Biol.">
        <title>The Genome of the Foraminiferan Reticulomyxa filosa.</title>
        <authorList>
            <person name="Glockner G."/>
            <person name="Hulsmann N."/>
            <person name="Schleicher M."/>
            <person name="Noegel A.A."/>
            <person name="Eichinger L."/>
            <person name="Gallinger C."/>
            <person name="Pawlowski J."/>
            <person name="Sierra R."/>
            <person name="Euteneuer U."/>
            <person name="Pillet L."/>
            <person name="Moustafa A."/>
            <person name="Platzer M."/>
            <person name="Groth M."/>
            <person name="Szafranski K."/>
            <person name="Schliwa M."/>
        </authorList>
    </citation>
    <scope>NUCLEOTIDE SEQUENCE [LARGE SCALE GENOMIC DNA]</scope>
</reference>
<organism evidence="3 4">
    <name type="scientific">Reticulomyxa filosa</name>
    <dbReference type="NCBI Taxonomy" id="46433"/>
    <lineage>
        <taxon>Eukaryota</taxon>
        <taxon>Sar</taxon>
        <taxon>Rhizaria</taxon>
        <taxon>Retaria</taxon>
        <taxon>Foraminifera</taxon>
        <taxon>Monothalamids</taxon>
        <taxon>Reticulomyxidae</taxon>
        <taxon>Reticulomyxa</taxon>
    </lineage>
</organism>
<feature type="transmembrane region" description="Helical" evidence="1">
    <location>
        <begin position="131"/>
        <end position="148"/>
    </location>
</feature>
<keyword evidence="2" id="KW-0732">Signal</keyword>
<feature type="chain" id="PRO_5004975379" evidence="2">
    <location>
        <begin position="22"/>
        <end position="207"/>
    </location>
</feature>
<feature type="non-terminal residue" evidence="3">
    <location>
        <position position="207"/>
    </location>
</feature>
<evidence type="ECO:0000313" key="3">
    <source>
        <dbReference type="EMBL" id="ETN99536.1"/>
    </source>
</evidence>
<dbReference type="EMBL" id="ASPP01043640">
    <property type="protein sequence ID" value="ETN99536.1"/>
    <property type="molecule type" value="Genomic_DNA"/>
</dbReference>
<keyword evidence="1" id="KW-1133">Transmembrane helix</keyword>
<name>X6LEI3_RETFI</name>